<keyword evidence="1" id="KW-0732">Signal</keyword>
<feature type="signal peptide" evidence="1">
    <location>
        <begin position="1"/>
        <end position="18"/>
    </location>
</feature>
<dbReference type="Gene3D" id="1.20.1280.140">
    <property type="match status" value="1"/>
</dbReference>
<proteinExistence type="predicted"/>
<dbReference type="Pfam" id="PF12296">
    <property type="entry name" value="HsbA"/>
    <property type="match status" value="1"/>
</dbReference>
<dbReference type="PANTHER" id="PTHR38123">
    <property type="entry name" value="CELL WALL SERINE-THREONINE-RICH GALACTOMANNOPROTEIN MP1 (AFU_ORTHOLOGUE AFUA_4G03240)"/>
    <property type="match status" value="1"/>
</dbReference>
<evidence type="ECO:0000313" key="2">
    <source>
        <dbReference type="EMBL" id="KAK3294418.1"/>
    </source>
</evidence>
<keyword evidence="3" id="KW-1185">Reference proteome</keyword>
<dbReference type="RefSeq" id="XP_062657932.1">
    <property type="nucleotide sequence ID" value="XM_062804085.1"/>
</dbReference>
<comment type="caution">
    <text evidence="2">The sequence shown here is derived from an EMBL/GenBank/DDBJ whole genome shotgun (WGS) entry which is preliminary data.</text>
</comment>
<protein>
    <submittedName>
        <fullName evidence="2">Hydrophobic surface binding protein A-domain-containing protein</fullName>
    </submittedName>
</protein>
<gene>
    <name evidence="2" type="ORF">B0H64DRAFT_400656</name>
</gene>
<dbReference type="PANTHER" id="PTHR38123:SF1">
    <property type="entry name" value="HYDROPHOBIC SURFACE BINDING PROTEIN"/>
    <property type="match status" value="1"/>
</dbReference>
<name>A0AAE0HD95_9PEZI</name>
<feature type="chain" id="PRO_5042284166" evidence="1">
    <location>
        <begin position="19"/>
        <end position="171"/>
    </location>
</feature>
<dbReference type="InterPro" id="IPR021054">
    <property type="entry name" value="Cell_wall_mannoprotein_1"/>
</dbReference>
<sequence>MKLTTLLLPLTLLPATLADGPSIVAALTTVNETTTKLGAAVTDWRGTILGTVPILAESTALLIQVKQGTDTAEASAPLDVPASLAVATATGALVDSVNATLAALVEAKGMFDRLLLSPLIAVNLGLQRRATAEMSAAVIGKVPAELREVAEGLVAPIDESFGVAVEAYRLL</sequence>
<dbReference type="GeneID" id="87841033"/>
<dbReference type="GO" id="GO:0005576">
    <property type="term" value="C:extracellular region"/>
    <property type="evidence" value="ECO:0007669"/>
    <property type="project" value="TreeGrafter"/>
</dbReference>
<dbReference type="Proteomes" id="UP001278766">
    <property type="component" value="Unassembled WGS sequence"/>
</dbReference>
<evidence type="ECO:0000313" key="3">
    <source>
        <dbReference type="Proteomes" id="UP001278766"/>
    </source>
</evidence>
<evidence type="ECO:0000256" key="1">
    <source>
        <dbReference type="SAM" id="SignalP"/>
    </source>
</evidence>
<accession>A0AAE0HD95</accession>
<organism evidence="2 3">
    <name type="scientific">Chaetomium fimeti</name>
    <dbReference type="NCBI Taxonomy" id="1854472"/>
    <lineage>
        <taxon>Eukaryota</taxon>
        <taxon>Fungi</taxon>
        <taxon>Dikarya</taxon>
        <taxon>Ascomycota</taxon>
        <taxon>Pezizomycotina</taxon>
        <taxon>Sordariomycetes</taxon>
        <taxon>Sordariomycetidae</taxon>
        <taxon>Sordariales</taxon>
        <taxon>Chaetomiaceae</taxon>
        <taxon>Chaetomium</taxon>
    </lineage>
</organism>
<reference evidence="2" key="2">
    <citation type="submission" date="2023-06" db="EMBL/GenBank/DDBJ databases">
        <authorList>
            <consortium name="Lawrence Berkeley National Laboratory"/>
            <person name="Haridas S."/>
            <person name="Hensen N."/>
            <person name="Bonometti L."/>
            <person name="Westerberg I."/>
            <person name="Brannstrom I.O."/>
            <person name="Guillou S."/>
            <person name="Cros-Aarteil S."/>
            <person name="Calhoun S."/>
            <person name="Kuo A."/>
            <person name="Mondo S."/>
            <person name="Pangilinan J."/>
            <person name="Riley R."/>
            <person name="Labutti K."/>
            <person name="Andreopoulos B."/>
            <person name="Lipzen A."/>
            <person name="Chen C."/>
            <person name="Yanf M."/>
            <person name="Daum C."/>
            <person name="Ng V."/>
            <person name="Clum A."/>
            <person name="Steindorff A."/>
            <person name="Ohm R."/>
            <person name="Martin F."/>
            <person name="Silar P."/>
            <person name="Natvig D."/>
            <person name="Lalanne C."/>
            <person name="Gautier V."/>
            <person name="Ament-Velasquez S.L."/>
            <person name="Kruys A."/>
            <person name="Hutchinson M.I."/>
            <person name="Powell A.J."/>
            <person name="Barry K."/>
            <person name="Miller A.N."/>
            <person name="Grigoriev I.V."/>
            <person name="Debuchy R."/>
            <person name="Gladieux P."/>
            <person name="Thoren M.H."/>
            <person name="Johannesson H."/>
        </authorList>
    </citation>
    <scope>NUCLEOTIDE SEQUENCE</scope>
    <source>
        <strain evidence="2">CBS 168.71</strain>
    </source>
</reference>
<dbReference type="EMBL" id="JAUEPN010000005">
    <property type="protein sequence ID" value="KAK3294418.1"/>
    <property type="molecule type" value="Genomic_DNA"/>
</dbReference>
<reference evidence="2" key="1">
    <citation type="journal article" date="2023" name="Mol. Phylogenet. Evol.">
        <title>Genome-scale phylogeny and comparative genomics of the fungal order Sordariales.</title>
        <authorList>
            <person name="Hensen N."/>
            <person name="Bonometti L."/>
            <person name="Westerberg I."/>
            <person name="Brannstrom I.O."/>
            <person name="Guillou S."/>
            <person name="Cros-Aarteil S."/>
            <person name="Calhoun S."/>
            <person name="Haridas S."/>
            <person name="Kuo A."/>
            <person name="Mondo S."/>
            <person name="Pangilinan J."/>
            <person name="Riley R."/>
            <person name="LaButti K."/>
            <person name="Andreopoulos B."/>
            <person name="Lipzen A."/>
            <person name="Chen C."/>
            <person name="Yan M."/>
            <person name="Daum C."/>
            <person name="Ng V."/>
            <person name="Clum A."/>
            <person name="Steindorff A."/>
            <person name="Ohm R.A."/>
            <person name="Martin F."/>
            <person name="Silar P."/>
            <person name="Natvig D.O."/>
            <person name="Lalanne C."/>
            <person name="Gautier V."/>
            <person name="Ament-Velasquez S.L."/>
            <person name="Kruys A."/>
            <person name="Hutchinson M.I."/>
            <person name="Powell A.J."/>
            <person name="Barry K."/>
            <person name="Miller A.N."/>
            <person name="Grigoriev I.V."/>
            <person name="Debuchy R."/>
            <person name="Gladieux P."/>
            <person name="Hiltunen Thoren M."/>
            <person name="Johannesson H."/>
        </authorList>
    </citation>
    <scope>NUCLEOTIDE SEQUENCE</scope>
    <source>
        <strain evidence="2">CBS 168.71</strain>
    </source>
</reference>
<dbReference type="AlphaFoldDB" id="A0AAE0HD95"/>